<dbReference type="Proteomes" id="UP000601435">
    <property type="component" value="Unassembled WGS sequence"/>
</dbReference>
<keyword evidence="1" id="KW-0812">Transmembrane</keyword>
<evidence type="ECO:0000256" key="1">
    <source>
        <dbReference type="SAM" id="Phobius"/>
    </source>
</evidence>
<proteinExistence type="predicted"/>
<feature type="transmembrane region" description="Helical" evidence="1">
    <location>
        <begin position="40"/>
        <end position="59"/>
    </location>
</feature>
<comment type="caution">
    <text evidence="2">The sequence shown here is derived from an EMBL/GenBank/DDBJ whole genome shotgun (WGS) entry which is preliminary data.</text>
</comment>
<accession>A0A812SVL2</accession>
<keyword evidence="3" id="KW-1185">Reference proteome</keyword>
<feature type="non-terminal residue" evidence="2">
    <location>
        <position position="1"/>
    </location>
</feature>
<protein>
    <submittedName>
        <fullName evidence="2">Gly-3 protein</fullName>
    </submittedName>
</protein>
<keyword evidence="1" id="KW-1133">Transmembrane helix</keyword>
<evidence type="ECO:0000313" key="2">
    <source>
        <dbReference type="EMBL" id="CAE7505161.1"/>
    </source>
</evidence>
<reference evidence="2" key="1">
    <citation type="submission" date="2021-02" db="EMBL/GenBank/DDBJ databases">
        <authorList>
            <person name="Dougan E. K."/>
            <person name="Rhodes N."/>
            <person name="Thang M."/>
            <person name="Chan C."/>
        </authorList>
    </citation>
    <scope>NUCLEOTIDE SEQUENCE</scope>
</reference>
<evidence type="ECO:0000313" key="3">
    <source>
        <dbReference type="Proteomes" id="UP000601435"/>
    </source>
</evidence>
<dbReference type="AlphaFoldDB" id="A0A812SVL2"/>
<sequence>RVPSSSWVCFLPVRAELLVVDGLISLAIELYRQRRRCLPYPVYLVLVYAVQILCCLPSLHSSLSLEIPRHGSATAATISIAARLNAA</sequence>
<name>A0A812SVL2_9DINO</name>
<gene>
    <name evidence="2" type="primary">gly-3</name>
    <name evidence="2" type="ORF">SNEC2469_LOCUS14398</name>
</gene>
<keyword evidence="1" id="KW-0472">Membrane</keyword>
<organism evidence="2 3">
    <name type="scientific">Symbiodinium necroappetens</name>
    <dbReference type="NCBI Taxonomy" id="1628268"/>
    <lineage>
        <taxon>Eukaryota</taxon>
        <taxon>Sar</taxon>
        <taxon>Alveolata</taxon>
        <taxon>Dinophyceae</taxon>
        <taxon>Suessiales</taxon>
        <taxon>Symbiodiniaceae</taxon>
        <taxon>Symbiodinium</taxon>
    </lineage>
</organism>
<dbReference type="EMBL" id="CAJNJA010023078">
    <property type="protein sequence ID" value="CAE7505161.1"/>
    <property type="molecule type" value="Genomic_DNA"/>
</dbReference>